<keyword evidence="1" id="KW-1133">Transmembrane helix</keyword>
<dbReference type="AlphaFoldDB" id="A0A1E8PMQ0"/>
<organism evidence="2 3">
    <name type="scientific">Janthinobacterium lividum</name>
    <dbReference type="NCBI Taxonomy" id="29581"/>
    <lineage>
        <taxon>Bacteria</taxon>
        <taxon>Pseudomonadati</taxon>
        <taxon>Pseudomonadota</taxon>
        <taxon>Betaproteobacteria</taxon>
        <taxon>Burkholderiales</taxon>
        <taxon>Oxalobacteraceae</taxon>
        <taxon>Janthinobacterium</taxon>
    </lineage>
</organism>
<evidence type="ECO:0000256" key="1">
    <source>
        <dbReference type="SAM" id="Phobius"/>
    </source>
</evidence>
<dbReference type="InterPro" id="IPR012902">
    <property type="entry name" value="N_methyl_site"/>
</dbReference>
<dbReference type="PROSITE" id="PS00409">
    <property type="entry name" value="PROKAR_NTER_METHYL"/>
    <property type="match status" value="1"/>
</dbReference>
<dbReference type="EMBL" id="MAQB02000010">
    <property type="protein sequence ID" value="OFJ46889.1"/>
    <property type="molecule type" value="Genomic_DNA"/>
</dbReference>
<dbReference type="InterPro" id="IPR045584">
    <property type="entry name" value="Pilin-like"/>
</dbReference>
<accession>A0A1E8PMQ0</accession>
<dbReference type="Pfam" id="PF07963">
    <property type="entry name" value="N_methyl"/>
    <property type="match status" value="1"/>
</dbReference>
<evidence type="ECO:0000313" key="2">
    <source>
        <dbReference type="EMBL" id="OFJ46889.1"/>
    </source>
</evidence>
<dbReference type="Proteomes" id="UP000092634">
    <property type="component" value="Unassembled WGS sequence"/>
</dbReference>
<keyword evidence="1" id="KW-0472">Membrane</keyword>
<dbReference type="SUPFAM" id="SSF54523">
    <property type="entry name" value="Pili subunits"/>
    <property type="match status" value="1"/>
</dbReference>
<evidence type="ECO:0000313" key="3">
    <source>
        <dbReference type="Proteomes" id="UP000092634"/>
    </source>
</evidence>
<dbReference type="NCBIfam" id="TIGR02532">
    <property type="entry name" value="IV_pilin_GFxxxE"/>
    <property type="match status" value="1"/>
</dbReference>
<protein>
    <recommendedName>
        <fullName evidence="4">MSHA biogenesis protein MshO</fullName>
    </recommendedName>
</protein>
<feature type="transmembrane region" description="Helical" evidence="1">
    <location>
        <begin position="12"/>
        <end position="34"/>
    </location>
</feature>
<evidence type="ECO:0008006" key="4">
    <source>
        <dbReference type="Google" id="ProtNLM"/>
    </source>
</evidence>
<dbReference type="Gene3D" id="3.30.700.10">
    <property type="entry name" value="Glycoprotein, Type 4 Pilin"/>
    <property type="match status" value="1"/>
</dbReference>
<reference evidence="2 3" key="1">
    <citation type="submission" date="2016-10" db="EMBL/GenBank/DDBJ databases">
        <title>Updated version of Genome Assembly of Janthinobacterium lividum ERGS5:01.</title>
        <authorList>
            <person name="Kumar R."/>
            <person name="Acharya V."/>
            <person name="Singh D."/>
        </authorList>
    </citation>
    <scope>NUCLEOTIDE SEQUENCE [LARGE SCALE GENOMIC DNA]</scope>
    <source>
        <strain evidence="2 3">ERGS5:01</strain>
    </source>
</reference>
<proteinExistence type="predicted"/>
<gene>
    <name evidence="2" type="ORF">BA896_019875</name>
</gene>
<sequence>MTFPTPRQRGFTLVELIVVIVITAIVAGMVTVFIRAPIQGYLDVSARAELADAADLATRRITREVRLALPNSVRVTSNSSGSYLELLLTKAGGRYLSEDDDLSVTPGNVLAFDPSTPVANSTIFSIVGTAPSGLQTIVAGDFIVVNNLGDQPPVDAYNCSGQCNRARVTAINGNNVTLASNPFVAQTPSMPSLSYRFQVVSTVVTYHCAPNTNGTGTLTRYAGYAIDPVQPVSAAAAPLTSASSAALMAMQVAQCEFSFDTLPNLQRGLVRISLTLGVPGGNAGQVTLVQQAQINNSP</sequence>
<keyword evidence="1" id="KW-0812">Transmembrane</keyword>
<name>A0A1E8PMQ0_9BURK</name>
<comment type="caution">
    <text evidence="2">The sequence shown here is derived from an EMBL/GenBank/DDBJ whole genome shotgun (WGS) entry which is preliminary data.</text>
</comment>